<dbReference type="GO" id="GO:0005886">
    <property type="term" value="C:plasma membrane"/>
    <property type="evidence" value="ECO:0007669"/>
    <property type="project" value="UniProtKB-SubCell"/>
</dbReference>
<keyword evidence="4 6" id="KW-1133">Transmembrane helix</keyword>
<keyword evidence="5 6" id="KW-0472">Membrane</keyword>
<feature type="transmembrane region" description="Helical" evidence="6">
    <location>
        <begin position="28"/>
        <end position="49"/>
    </location>
</feature>
<feature type="transmembrane region" description="Helical" evidence="6">
    <location>
        <begin position="242"/>
        <end position="261"/>
    </location>
</feature>
<proteinExistence type="predicted"/>
<dbReference type="EMBL" id="FPKU01000004">
    <property type="protein sequence ID" value="SFZ86864.1"/>
    <property type="molecule type" value="Genomic_DNA"/>
</dbReference>
<dbReference type="RefSeq" id="WP_072346890.1">
    <property type="nucleotide sequence ID" value="NZ_FPKU01000004.1"/>
</dbReference>
<feature type="transmembrane region" description="Helical" evidence="6">
    <location>
        <begin position="191"/>
        <end position="212"/>
    </location>
</feature>
<accession>A0A1K2I3F9</accession>
<keyword evidence="3 6" id="KW-0812">Transmembrane</keyword>
<keyword evidence="2" id="KW-1003">Cell membrane</keyword>
<sequence length="366" mass="39208">MSSPQPAAAPEPATGRYRVRVATRTAKAFWLVAIVIIAVLVFAPAFASRPMLQDLILVFLLASLALCWNLMAGYAGLISVGQQAFVGLGGYALFALIIVGGFDPLLSIPVAALIVALLSIPVGTLVFRMQGAYFAVVTWVVAEVFRLLLAQWRELGGGTGTSLPRSATNDMIGLDFVAELFGVRSAAAREIIIYWAALFTVVLVVGGCYYLLRSRVGLALRAIKDGEVAAQSVGVSTTRIKFAIYLFAAFCAGLVGAIYFLQTSRISPDAAFSLLDWTAYIIFIVVIGGLATIEGPIIGAILFVLLRNTLSGYGPWYLIVLGVLGIGVMLLAPKGIWGNFSQWTGIHLFPTRRRIEIVSQASKDAR</sequence>
<dbReference type="Proteomes" id="UP000183447">
    <property type="component" value="Unassembled WGS sequence"/>
</dbReference>
<gene>
    <name evidence="7" type="ORF">SAMN02983003_4059</name>
</gene>
<keyword evidence="8" id="KW-1185">Reference proteome</keyword>
<evidence type="ECO:0000313" key="8">
    <source>
        <dbReference type="Proteomes" id="UP000183447"/>
    </source>
</evidence>
<evidence type="ECO:0000256" key="2">
    <source>
        <dbReference type="ARBA" id="ARBA00022475"/>
    </source>
</evidence>
<dbReference type="PANTHER" id="PTHR30482:SF17">
    <property type="entry name" value="ABC TRANSPORTER ATP-BINDING PROTEIN"/>
    <property type="match status" value="1"/>
</dbReference>
<dbReference type="PANTHER" id="PTHR30482">
    <property type="entry name" value="HIGH-AFFINITY BRANCHED-CHAIN AMINO ACID TRANSPORT SYSTEM PERMEASE"/>
    <property type="match status" value="1"/>
</dbReference>
<protein>
    <submittedName>
        <fullName evidence="7">Branched-chain amino acid transport system permease protein</fullName>
    </submittedName>
</protein>
<dbReference type="InterPro" id="IPR043428">
    <property type="entry name" value="LivM-like"/>
</dbReference>
<feature type="transmembrane region" description="Helical" evidence="6">
    <location>
        <begin position="281"/>
        <end position="306"/>
    </location>
</feature>
<evidence type="ECO:0000256" key="3">
    <source>
        <dbReference type="ARBA" id="ARBA00022692"/>
    </source>
</evidence>
<dbReference type="CDD" id="cd06581">
    <property type="entry name" value="TM_PBP1_LivM_like"/>
    <property type="match status" value="1"/>
</dbReference>
<feature type="transmembrane region" description="Helical" evidence="6">
    <location>
        <begin position="84"/>
        <end position="102"/>
    </location>
</feature>
<organism evidence="7 8">
    <name type="scientific">Devosia enhydra</name>
    <dbReference type="NCBI Taxonomy" id="665118"/>
    <lineage>
        <taxon>Bacteria</taxon>
        <taxon>Pseudomonadati</taxon>
        <taxon>Pseudomonadota</taxon>
        <taxon>Alphaproteobacteria</taxon>
        <taxon>Hyphomicrobiales</taxon>
        <taxon>Devosiaceae</taxon>
        <taxon>Devosia</taxon>
    </lineage>
</organism>
<evidence type="ECO:0000256" key="4">
    <source>
        <dbReference type="ARBA" id="ARBA00022989"/>
    </source>
</evidence>
<comment type="subcellular location">
    <subcellularLocation>
        <location evidence="1">Cell membrane</location>
        <topology evidence="1">Multi-pass membrane protein</topology>
    </subcellularLocation>
</comment>
<dbReference type="OrthoDB" id="9804361at2"/>
<evidence type="ECO:0000256" key="5">
    <source>
        <dbReference type="ARBA" id="ARBA00023136"/>
    </source>
</evidence>
<feature type="transmembrane region" description="Helical" evidence="6">
    <location>
        <begin position="132"/>
        <end position="152"/>
    </location>
</feature>
<dbReference type="AlphaFoldDB" id="A0A1K2I3F9"/>
<evidence type="ECO:0000313" key="7">
    <source>
        <dbReference type="EMBL" id="SFZ86864.1"/>
    </source>
</evidence>
<feature type="transmembrane region" description="Helical" evidence="6">
    <location>
        <begin position="313"/>
        <end position="332"/>
    </location>
</feature>
<reference evidence="7 8" key="1">
    <citation type="submission" date="2016-11" db="EMBL/GenBank/DDBJ databases">
        <authorList>
            <person name="Jaros S."/>
            <person name="Januszkiewicz K."/>
            <person name="Wedrychowicz H."/>
        </authorList>
    </citation>
    <scope>NUCLEOTIDE SEQUENCE [LARGE SCALE GENOMIC DNA]</scope>
    <source>
        <strain evidence="7 8">ATCC 23634</strain>
    </source>
</reference>
<dbReference type="GO" id="GO:0015658">
    <property type="term" value="F:branched-chain amino acid transmembrane transporter activity"/>
    <property type="evidence" value="ECO:0007669"/>
    <property type="project" value="InterPro"/>
</dbReference>
<feature type="transmembrane region" description="Helical" evidence="6">
    <location>
        <begin position="55"/>
        <end position="77"/>
    </location>
</feature>
<dbReference type="STRING" id="665118.SAMN02983003_4059"/>
<feature type="transmembrane region" description="Helical" evidence="6">
    <location>
        <begin position="108"/>
        <end position="127"/>
    </location>
</feature>
<dbReference type="InterPro" id="IPR001851">
    <property type="entry name" value="ABC_transp_permease"/>
</dbReference>
<dbReference type="Pfam" id="PF02653">
    <property type="entry name" value="BPD_transp_2"/>
    <property type="match status" value="1"/>
</dbReference>
<evidence type="ECO:0000256" key="6">
    <source>
        <dbReference type="SAM" id="Phobius"/>
    </source>
</evidence>
<evidence type="ECO:0000256" key="1">
    <source>
        <dbReference type="ARBA" id="ARBA00004651"/>
    </source>
</evidence>
<name>A0A1K2I3F9_9HYPH</name>